<gene>
    <name evidence="10" type="ORF">UT19_C0004G0036</name>
</gene>
<keyword evidence="3 7" id="KW-0812">Transmembrane</keyword>
<comment type="caution">
    <text evidence="10">The sequence shown here is derived from an EMBL/GenBank/DDBJ whole genome shotgun (WGS) entry which is preliminary data.</text>
</comment>
<evidence type="ECO:0000256" key="6">
    <source>
        <dbReference type="ARBA" id="ARBA00038076"/>
    </source>
</evidence>
<dbReference type="GO" id="GO:0005886">
    <property type="term" value="C:plasma membrane"/>
    <property type="evidence" value="ECO:0007669"/>
    <property type="project" value="UniProtKB-SubCell"/>
</dbReference>
<keyword evidence="4 7" id="KW-1133">Transmembrane helix</keyword>
<evidence type="ECO:0000256" key="7">
    <source>
        <dbReference type="SAM" id="Phobius"/>
    </source>
</evidence>
<reference evidence="10 11" key="1">
    <citation type="journal article" date="2015" name="Nature">
        <title>rRNA introns, odd ribosomes, and small enigmatic genomes across a large radiation of phyla.</title>
        <authorList>
            <person name="Brown C.T."/>
            <person name="Hug L.A."/>
            <person name="Thomas B.C."/>
            <person name="Sharon I."/>
            <person name="Castelle C.J."/>
            <person name="Singh A."/>
            <person name="Wilkins M.J."/>
            <person name="Williams K.H."/>
            <person name="Banfield J.F."/>
        </authorList>
    </citation>
    <scope>NUCLEOTIDE SEQUENCE [LARGE SCALE GENOMIC DNA]</scope>
</reference>
<feature type="transmembrane region" description="Helical" evidence="7">
    <location>
        <begin position="336"/>
        <end position="358"/>
    </location>
</feature>
<organism evidence="10 11">
    <name type="scientific">Candidatus Woesebacteria bacterium GW2011_GWB1_39_10b</name>
    <dbReference type="NCBI Taxonomy" id="1618573"/>
    <lineage>
        <taxon>Bacteria</taxon>
        <taxon>Candidatus Woeseibacteriota</taxon>
    </lineage>
</organism>
<feature type="domain" description="ABC3 transporter permease C-terminal" evidence="8">
    <location>
        <begin position="287"/>
        <end position="398"/>
    </location>
</feature>
<accession>A0A0G0M173</accession>
<dbReference type="InterPro" id="IPR050250">
    <property type="entry name" value="Macrolide_Exporter_MacB"/>
</dbReference>
<dbReference type="Proteomes" id="UP000034932">
    <property type="component" value="Unassembled WGS sequence"/>
</dbReference>
<evidence type="ECO:0000256" key="2">
    <source>
        <dbReference type="ARBA" id="ARBA00022475"/>
    </source>
</evidence>
<dbReference type="InterPro" id="IPR025857">
    <property type="entry name" value="MacB_PCD"/>
</dbReference>
<dbReference type="InterPro" id="IPR003838">
    <property type="entry name" value="ABC3_permease_C"/>
</dbReference>
<evidence type="ECO:0000259" key="9">
    <source>
        <dbReference type="Pfam" id="PF12704"/>
    </source>
</evidence>
<dbReference type="GO" id="GO:0022857">
    <property type="term" value="F:transmembrane transporter activity"/>
    <property type="evidence" value="ECO:0007669"/>
    <property type="project" value="TreeGrafter"/>
</dbReference>
<feature type="transmembrane region" description="Helical" evidence="7">
    <location>
        <begin position="364"/>
        <end position="388"/>
    </location>
</feature>
<dbReference type="Pfam" id="PF12704">
    <property type="entry name" value="MacB_PCD"/>
    <property type="match status" value="1"/>
</dbReference>
<evidence type="ECO:0000313" key="10">
    <source>
        <dbReference type="EMBL" id="KKQ94075.1"/>
    </source>
</evidence>
<evidence type="ECO:0000256" key="4">
    <source>
        <dbReference type="ARBA" id="ARBA00022989"/>
    </source>
</evidence>
<keyword evidence="5 7" id="KW-0472">Membrane</keyword>
<protein>
    <submittedName>
        <fullName evidence="10">Efflux ABC transporter, permease protein</fullName>
    </submittedName>
</protein>
<dbReference type="PANTHER" id="PTHR30572">
    <property type="entry name" value="MEMBRANE COMPONENT OF TRANSPORTER-RELATED"/>
    <property type="match status" value="1"/>
</dbReference>
<sequence length="405" mass="44191">MKIQNGYLDLFKAAMADFKRSKIRTFLTSLGIMIGVLSVVLLIALGLGLKNYLAQQFESLGANLIIIFPGNISSSEEGGGLGNFGAGFAGGANFDEKDYTNLTRIQEADYVVPLFMKSSVIESEGERKLGYLMGSSEDSFKILNLEILEGEFFTKGDVLGRAKKAVLGESLATNLYEAPQDAVGKTIRVSDQRFKVMGVYKKKGDREQDNAAVVPYRTTFGTLNPDETFFTIYLGTRDEGDIEVVKEKAKEILLKRYETDDFTVTEQSELLSTINQIFNIVNGVLIAIGSISLLVGGIGIMNIMYATVTERTKEVGIRRAVGATERDILSQFLAEAVLLSVFGGLLGLILASFIVLGVRQFFPASINLLAVLISLFVSSGIGIFFGVFPARRAAKLPPIEAIRYE</sequence>
<keyword evidence="2" id="KW-1003">Cell membrane</keyword>
<dbReference type="Pfam" id="PF02687">
    <property type="entry name" value="FtsX"/>
    <property type="match status" value="1"/>
</dbReference>
<feature type="domain" description="MacB-like periplasmic core" evidence="9">
    <location>
        <begin position="25"/>
        <end position="251"/>
    </location>
</feature>
<comment type="similarity">
    <text evidence="6">Belongs to the ABC-4 integral membrane protein family.</text>
</comment>
<evidence type="ECO:0000256" key="1">
    <source>
        <dbReference type="ARBA" id="ARBA00004651"/>
    </source>
</evidence>
<dbReference type="STRING" id="1618573.UT19_C0004G0036"/>
<evidence type="ECO:0000259" key="8">
    <source>
        <dbReference type="Pfam" id="PF02687"/>
    </source>
</evidence>
<comment type="subcellular location">
    <subcellularLocation>
        <location evidence="1">Cell membrane</location>
        <topology evidence="1">Multi-pass membrane protein</topology>
    </subcellularLocation>
</comment>
<dbReference type="EMBL" id="LBVW01000004">
    <property type="protein sequence ID" value="KKQ94075.1"/>
    <property type="molecule type" value="Genomic_DNA"/>
</dbReference>
<evidence type="ECO:0000313" key="11">
    <source>
        <dbReference type="Proteomes" id="UP000034932"/>
    </source>
</evidence>
<feature type="transmembrane region" description="Helical" evidence="7">
    <location>
        <begin position="284"/>
        <end position="308"/>
    </location>
</feature>
<evidence type="ECO:0000256" key="3">
    <source>
        <dbReference type="ARBA" id="ARBA00022692"/>
    </source>
</evidence>
<feature type="transmembrane region" description="Helical" evidence="7">
    <location>
        <begin position="25"/>
        <end position="49"/>
    </location>
</feature>
<name>A0A0G0M173_9BACT</name>
<dbReference type="PANTHER" id="PTHR30572:SF4">
    <property type="entry name" value="ABC TRANSPORTER PERMEASE YTRF"/>
    <property type="match status" value="1"/>
</dbReference>
<dbReference type="AlphaFoldDB" id="A0A0G0M173"/>
<evidence type="ECO:0000256" key="5">
    <source>
        <dbReference type="ARBA" id="ARBA00023136"/>
    </source>
</evidence>
<proteinExistence type="inferred from homology"/>